<dbReference type="EMBL" id="JAAEBW010000009">
    <property type="protein sequence ID" value="MBM1196636.1"/>
    <property type="molecule type" value="Genomic_DNA"/>
</dbReference>
<keyword evidence="3" id="KW-1185">Reference proteome</keyword>
<dbReference type="Proteomes" id="UP000809529">
    <property type="component" value="Unassembled WGS sequence"/>
</dbReference>
<evidence type="ECO:0008006" key="4">
    <source>
        <dbReference type="Google" id="ProtNLM"/>
    </source>
</evidence>
<keyword evidence="1" id="KW-0472">Membrane</keyword>
<feature type="transmembrane region" description="Helical" evidence="1">
    <location>
        <begin position="12"/>
        <end position="37"/>
    </location>
</feature>
<sequence>MKKSPFYIPPGYVATPMDLVVMVFCCLLMFGLGSMMWGARVEVPPVPKEVVLCSAYVTQPLSRSKSSVYLYFNVARSEGDYKYSIEFPSYESKLLNVRKHGKLWVAVDANSDAEFVWAVYDDEFRLMMSRQQIAQWAKDNNFRSYLMIVCFYLAMGYFVFYIIRYGVFNRYCHRKVFNEDGES</sequence>
<keyword evidence="1" id="KW-1133">Transmembrane helix</keyword>
<gene>
    <name evidence="2" type="ORF">GYN02_15820</name>
</gene>
<organism evidence="2 3">
    <name type="scientific">Pseudomonas weihenstephanensis</name>
    <dbReference type="NCBI Taxonomy" id="1608994"/>
    <lineage>
        <taxon>Bacteria</taxon>
        <taxon>Pseudomonadati</taxon>
        <taxon>Pseudomonadota</taxon>
        <taxon>Gammaproteobacteria</taxon>
        <taxon>Pseudomonadales</taxon>
        <taxon>Pseudomonadaceae</taxon>
        <taxon>Pseudomonas</taxon>
    </lineage>
</organism>
<evidence type="ECO:0000313" key="2">
    <source>
        <dbReference type="EMBL" id="MBM1196636.1"/>
    </source>
</evidence>
<evidence type="ECO:0000313" key="3">
    <source>
        <dbReference type="Proteomes" id="UP000809529"/>
    </source>
</evidence>
<accession>A0ABS1ZJI8</accession>
<evidence type="ECO:0000256" key="1">
    <source>
        <dbReference type="SAM" id="Phobius"/>
    </source>
</evidence>
<dbReference type="RefSeq" id="WP_203303283.1">
    <property type="nucleotide sequence ID" value="NZ_JAAEBW010000009.1"/>
</dbReference>
<protein>
    <recommendedName>
        <fullName evidence="4">Transmembrane protein</fullName>
    </recommendedName>
</protein>
<keyword evidence="1" id="KW-0812">Transmembrane</keyword>
<reference evidence="2 3" key="1">
    <citation type="submission" date="2020-01" db="EMBL/GenBank/DDBJ databases">
        <title>Comparative genomics of meat spoilage bacteria.</title>
        <authorList>
            <person name="Hilgarth M."/>
            <person name="Vogel R.F."/>
        </authorList>
    </citation>
    <scope>NUCLEOTIDE SEQUENCE [LARGE SCALE GENOMIC DNA]</scope>
    <source>
        <strain evidence="2 3">TMW2.2077</strain>
    </source>
</reference>
<feature type="transmembrane region" description="Helical" evidence="1">
    <location>
        <begin position="145"/>
        <end position="167"/>
    </location>
</feature>
<comment type="caution">
    <text evidence="2">The sequence shown here is derived from an EMBL/GenBank/DDBJ whole genome shotgun (WGS) entry which is preliminary data.</text>
</comment>
<name>A0ABS1ZJI8_9PSED</name>
<proteinExistence type="predicted"/>